<evidence type="ECO:0000256" key="1">
    <source>
        <dbReference type="SAM" id="SignalP"/>
    </source>
</evidence>
<dbReference type="AlphaFoldDB" id="A0A541BNL2"/>
<feature type="chain" id="PRO_5022054815" evidence="1">
    <location>
        <begin position="27"/>
        <end position="334"/>
    </location>
</feature>
<proteinExistence type="predicted"/>
<dbReference type="InterPro" id="IPR029058">
    <property type="entry name" value="AB_hydrolase_fold"/>
</dbReference>
<dbReference type="GO" id="GO:0016747">
    <property type="term" value="F:acyltransferase activity, transferring groups other than amino-acyl groups"/>
    <property type="evidence" value="ECO:0007669"/>
    <property type="project" value="TreeGrafter"/>
</dbReference>
<name>A0A541BNL2_9NOCA</name>
<dbReference type="InterPro" id="IPR000801">
    <property type="entry name" value="Esterase-like"/>
</dbReference>
<dbReference type="Pfam" id="PF00756">
    <property type="entry name" value="Esterase"/>
    <property type="match status" value="1"/>
</dbReference>
<evidence type="ECO:0000313" key="2">
    <source>
        <dbReference type="EMBL" id="TQF73913.1"/>
    </source>
</evidence>
<dbReference type="PANTHER" id="PTHR48098">
    <property type="entry name" value="ENTEROCHELIN ESTERASE-RELATED"/>
    <property type="match status" value="1"/>
</dbReference>
<gene>
    <name evidence="2" type="ORF">FK531_04355</name>
</gene>
<accession>A0A541BNL2</accession>
<reference evidence="2 3" key="1">
    <citation type="submission" date="2019-06" db="EMBL/GenBank/DDBJ databases">
        <title>Rhodococcus spaelei sp. nov., isolated from a cave.</title>
        <authorList>
            <person name="Lee S.D."/>
        </authorList>
    </citation>
    <scope>NUCLEOTIDE SEQUENCE [LARGE SCALE GENOMIC DNA]</scope>
    <source>
        <strain evidence="2 3">C9-5</strain>
    </source>
</reference>
<comment type="caution">
    <text evidence="2">The sequence shown here is derived from an EMBL/GenBank/DDBJ whole genome shotgun (WGS) entry which is preliminary data.</text>
</comment>
<keyword evidence="1" id="KW-0732">Signal</keyword>
<dbReference type="SUPFAM" id="SSF53474">
    <property type="entry name" value="alpha/beta-Hydrolases"/>
    <property type="match status" value="1"/>
</dbReference>
<sequence length="334" mass="35245">MIRRPLRHALLPAVAASIVVAPTATAQTVVPEYVSVSPDATPAIASATELDGRVVLQVASPAMRREVAVTVLRPADRSRAHGSYYLLDGNSGQVTENNWLDPGRGNAREFFSDKNVNVVLPIGGTGTNYTDWDQDHPVFGRTKWETFLAEELPPLIDARFGTNGRAVIGGISSGAAGAVMIAQRHPDVFAGAVGYSGCYLTDGPVGKALTDLVVINGRATSEMMWGPPAGEQWRTHDPIAHAGALAAKPVYLSSGSGLPGPHEDPASPDFARTAIVGGALELGSKLCTDRLEQALRSAGAVVTRSATPVGTHAWPYWRDELARSWPTIRAAAEG</sequence>
<dbReference type="OrthoDB" id="4510758at2"/>
<dbReference type="RefSeq" id="WP_142095534.1">
    <property type="nucleotide sequence ID" value="NZ_VIGH01000002.1"/>
</dbReference>
<organism evidence="2 3">
    <name type="scientific">Rhodococcus spelaei</name>
    <dbReference type="NCBI Taxonomy" id="2546320"/>
    <lineage>
        <taxon>Bacteria</taxon>
        <taxon>Bacillati</taxon>
        <taxon>Actinomycetota</taxon>
        <taxon>Actinomycetes</taxon>
        <taxon>Mycobacteriales</taxon>
        <taxon>Nocardiaceae</taxon>
        <taxon>Rhodococcus</taxon>
    </lineage>
</organism>
<dbReference type="PANTHER" id="PTHR48098:SF1">
    <property type="entry name" value="DIACYLGLYCEROL ACYLTRANSFERASE_MYCOLYLTRANSFERASE AG85A"/>
    <property type="match status" value="1"/>
</dbReference>
<feature type="signal peptide" evidence="1">
    <location>
        <begin position="1"/>
        <end position="26"/>
    </location>
</feature>
<dbReference type="Gene3D" id="3.40.50.1820">
    <property type="entry name" value="alpha/beta hydrolase"/>
    <property type="match status" value="1"/>
</dbReference>
<dbReference type="EMBL" id="VIGH01000002">
    <property type="protein sequence ID" value="TQF73913.1"/>
    <property type="molecule type" value="Genomic_DNA"/>
</dbReference>
<evidence type="ECO:0000313" key="3">
    <source>
        <dbReference type="Proteomes" id="UP000316256"/>
    </source>
</evidence>
<protein>
    <submittedName>
        <fullName evidence="2">Esterase family protein</fullName>
    </submittedName>
</protein>
<keyword evidence="3" id="KW-1185">Reference proteome</keyword>
<dbReference type="InterPro" id="IPR050583">
    <property type="entry name" value="Mycobacterial_A85_antigen"/>
</dbReference>
<dbReference type="Proteomes" id="UP000316256">
    <property type="component" value="Unassembled WGS sequence"/>
</dbReference>